<reference evidence="2" key="1">
    <citation type="submission" date="2022-08" db="UniProtKB">
        <authorList>
            <consortium name="EnsemblMetazoa"/>
        </authorList>
    </citation>
    <scope>IDENTIFICATION</scope>
    <source>
        <strain evidence="2">05x7-T-G4-1.051#20</strain>
    </source>
</reference>
<feature type="signal peptide" evidence="1">
    <location>
        <begin position="1"/>
        <end position="28"/>
    </location>
</feature>
<keyword evidence="3" id="KW-1185">Reference proteome</keyword>
<accession>A0A8W8MB03</accession>
<evidence type="ECO:0008006" key="4">
    <source>
        <dbReference type="Google" id="ProtNLM"/>
    </source>
</evidence>
<proteinExistence type="predicted"/>
<dbReference type="EnsemblMetazoa" id="G31425.1">
    <property type="protein sequence ID" value="G31425.1:cds"/>
    <property type="gene ID" value="G31425"/>
</dbReference>
<feature type="chain" id="PRO_5036466935" description="Secreted protein" evidence="1">
    <location>
        <begin position="29"/>
        <end position="196"/>
    </location>
</feature>
<dbReference type="AlphaFoldDB" id="A0A8W8MB03"/>
<sequence length="196" mass="22134">MHDVKFTTTDGKMERFWLCLFLLTGAQGLTMYEDHGLRENPGDADHQHIDNCLENPVEAIGACLKEKGMPISVPYSTTADGPYVFEDNFFLDMCNLVTEANKCYGELESADCEMQVPKFVENVRQVISLMCPKKRELSRLIDCMNRRSFQGVVSSAANFDNQQVTMENLCSVADEKLQHGLNSTRSLCGEDDFRLL</sequence>
<keyword evidence="1" id="KW-0732">Signal</keyword>
<protein>
    <recommendedName>
        <fullName evidence="4">Secreted protein</fullName>
    </recommendedName>
</protein>
<evidence type="ECO:0000313" key="2">
    <source>
        <dbReference type="EnsemblMetazoa" id="G31425.1:cds"/>
    </source>
</evidence>
<dbReference type="Proteomes" id="UP000005408">
    <property type="component" value="Unassembled WGS sequence"/>
</dbReference>
<evidence type="ECO:0000313" key="3">
    <source>
        <dbReference type="Proteomes" id="UP000005408"/>
    </source>
</evidence>
<organism evidence="2 3">
    <name type="scientific">Magallana gigas</name>
    <name type="common">Pacific oyster</name>
    <name type="synonym">Crassostrea gigas</name>
    <dbReference type="NCBI Taxonomy" id="29159"/>
    <lineage>
        <taxon>Eukaryota</taxon>
        <taxon>Metazoa</taxon>
        <taxon>Spiralia</taxon>
        <taxon>Lophotrochozoa</taxon>
        <taxon>Mollusca</taxon>
        <taxon>Bivalvia</taxon>
        <taxon>Autobranchia</taxon>
        <taxon>Pteriomorphia</taxon>
        <taxon>Ostreida</taxon>
        <taxon>Ostreoidea</taxon>
        <taxon>Ostreidae</taxon>
        <taxon>Magallana</taxon>
    </lineage>
</organism>
<name>A0A8W8MB03_MAGGI</name>
<evidence type="ECO:0000256" key="1">
    <source>
        <dbReference type="SAM" id="SignalP"/>
    </source>
</evidence>